<dbReference type="STRING" id="1004.SAMN05661012_06662"/>
<dbReference type="AlphaFoldDB" id="A0A1K1T2Y5"/>
<sequence>MLQSYALQEIAKLYGIEQACQKEPLNEEQIKDRRNNESLPILKALGDWMKKEYQQLRPKSLITQTLLIV</sequence>
<feature type="domain" description="Transposase IS66 central" evidence="1">
    <location>
        <begin position="5"/>
        <end position="65"/>
    </location>
</feature>
<proteinExistence type="predicted"/>
<evidence type="ECO:0000259" key="1">
    <source>
        <dbReference type="Pfam" id="PF03050"/>
    </source>
</evidence>
<reference evidence="2 3" key="1">
    <citation type="submission" date="2016-11" db="EMBL/GenBank/DDBJ databases">
        <authorList>
            <person name="Jaros S."/>
            <person name="Januszkiewicz K."/>
            <person name="Wedrychowicz H."/>
        </authorList>
    </citation>
    <scope>NUCLEOTIDE SEQUENCE [LARGE SCALE GENOMIC DNA]</scope>
    <source>
        <strain evidence="2 3">DSM 784</strain>
    </source>
</reference>
<dbReference type="Pfam" id="PF03050">
    <property type="entry name" value="DDE_Tnp_IS66"/>
    <property type="match status" value="1"/>
</dbReference>
<protein>
    <submittedName>
        <fullName evidence="2">Transposase IS66 family protein</fullName>
    </submittedName>
</protein>
<dbReference type="OrthoDB" id="9760067at2"/>
<accession>A0A1K1T2Y5</accession>
<dbReference type="EMBL" id="FPIZ01000052">
    <property type="protein sequence ID" value="SFW90703.1"/>
    <property type="molecule type" value="Genomic_DNA"/>
</dbReference>
<evidence type="ECO:0000313" key="2">
    <source>
        <dbReference type="EMBL" id="SFW90703.1"/>
    </source>
</evidence>
<gene>
    <name evidence="2" type="ORF">SAMN05661012_06662</name>
</gene>
<dbReference type="Proteomes" id="UP000183788">
    <property type="component" value="Unassembled WGS sequence"/>
</dbReference>
<name>A0A1K1T2Y5_9BACT</name>
<dbReference type="InterPro" id="IPR004291">
    <property type="entry name" value="Transposase_IS66_central"/>
</dbReference>
<organism evidence="2 3">
    <name type="scientific">Chitinophaga sancti</name>
    <dbReference type="NCBI Taxonomy" id="1004"/>
    <lineage>
        <taxon>Bacteria</taxon>
        <taxon>Pseudomonadati</taxon>
        <taxon>Bacteroidota</taxon>
        <taxon>Chitinophagia</taxon>
        <taxon>Chitinophagales</taxon>
        <taxon>Chitinophagaceae</taxon>
        <taxon>Chitinophaga</taxon>
    </lineage>
</organism>
<evidence type="ECO:0000313" key="3">
    <source>
        <dbReference type="Proteomes" id="UP000183788"/>
    </source>
</evidence>